<gene>
    <name evidence="2" type="ORF">CYMTET_56510</name>
</gene>
<comment type="caution">
    <text evidence="2">The sequence shown here is derived from an EMBL/GenBank/DDBJ whole genome shotgun (WGS) entry which is preliminary data.</text>
</comment>
<dbReference type="Proteomes" id="UP001190700">
    <property type="component" value="Unassembled WGS sequence"/>
</dbReference>
<evidence type="ECO:0000313" key="3">
    <source>
        <dbReference type="Proteomes" id="UP001190700"/>
    </source>
</evidence>
<dbReference type="PANTHER" id="PTHR13356:SF0">
    <property type="entry name" value="SOSS COMPLEX SUBUNIT B HOMOLOG"/>
    <property type="match status" value="1"/>
</dbReference>
<sequence>MTSGLWFWLNIFDNDNFFNSGEFTETQRAAAKPFEVDRVPGQDTRICFVLVADSSAAVNLQLWGNEVDAFQAGDILRLNAGYFTNFKNSLFLKAGKRGKLEKIGEFTMLFSEAPNMSRLKWNVDPNGNMKPVFNHEEAHGEQYVTG</sequence>
<dbReference type="PANTHER" id="PTHR13356">
    <property type="entry name" value="OB FOLD NUCLEIC ACID BINDING PROTEIN-RELATED"/>
    <property type="match status" value="1"/>
</dbReference>
<dbReference type="InterPro" id="IPR012340">
    <property type="entry name" value="NA-bd_OB-fold"/>
</dbReference>
<keyword evidence="1" id="KW-0238">DNA-binding</keyword>
<keyword evidence="3" id="KW-1185">Reference proteome</keyword>
<reference evidence="2 3" key="1">
    <citation type="journal article" date="2015" name="Genome Biol. Evol.">
        <title>Comparative Genomics of a Bacterivorous Green Alga Reveals Evolutionary Causalities and Consequences of Phago-Mixotrophic Mode of Nutrition.</title>
        <authorList>
            <person name="Burns J.A."/>
            <person name="Paasch A."/>
            <person name="Narechania A."/>
            <person name="Kim E."/>
        </authorList>
    </citation>
    <scope>NUCLEOTIDE SEQUENCE [LARGE SCALE GENOMIC DNA]</scope>
    <source>
        <strain evidence="2 3">PLY_AMNH</strain>
    </source>
</reference>
<dbReference type="GO" id="GO:0044818">
    <property type="term" value="P:mitotic G2/M transition checkpoint"/>
    <property type="evidence" value="ECO:0007669"/>
    <property type="project" value="TreeGrafter"/>
</dbReference>
<proteinExistence type="predicted"/>
<dbReference type="SUPFAM" id="SSF50249">
    <property type="entry name" value="Nucleic acid-binding proteins"/>
    <property type="match status" value="1"/>
</dbReference>
<dbReference type="InterPro" id="IPR051231">
    <property type="entry name" value="SOSS-B"/>
</dbReference>
<evidence type="ECO:0000256" key="1">
    <source>
        <dbReference type="ARBA" id="ARBA00023125"/>
    </source>
</evidence>
<organism evidence="2 3">
    <name type="scientific">Cymbomonas tetramitiformis</name>
    <dbReference type="NCBI Taxonomy" id="36881"/>
    <lineage>
        <taxon>Eukaryota</taxon>
        <taxon>Viridiplantae</taxon>
        <taxon>Chlorophyta</taxon>
        <taxon>Pyramimonadophyceae</taxon>
        <taxon>Pyramimonadales</taxon>
        <taxon>Pyramimonadaceae</taxon>
        <taxon>Cymbomonas</taxon>
    </lineage>
</organism>
<accession>A0AAE0BB53</accession>
<dbReference type="GO" id="GO:0003677">
    <property type="term" value="F:DNA binding"/>
    <property type="evidence" value="ECO:0007669"/>
    <property type="project" value="UniProtKB-KW"/>
</dbReference>
<evidence type="ECO:0000313" key="2">
    <source>
        <dbReference type="EMBL" id="KAK3233176.1"/>
    </source>
</evidence>
<dbReference type="GO" id="GO:0010212">
    <property type="term" value="P:response to ionizing radiation"/>
    <property type="evidence" value="ECO:0007669"/>
    <property type="project" value="TreeGrafter"/>
</dbReference>
<dbReference type="EMBL" id="LGRX02035785">
    <property type="protein sequence ID" value="KAK3233176.1"/>
    <property type="molecule type" value="Genomic_DNA"/>
</dbReference>
<dbReference type="Gene3D" id="2.40.50.140">
    <property type="entry name" value="Nucleic acid-binding proteins"/>
    <property type="match status" value="1"/>
</dbReference>
<protein>
    <submittedName>
        <fullName evidence="2">Uncharacterized protein</fullName>
    </submittedName>
</protein>
<name>A0AAE0BB53_9CHLO</name>
<dbReference type="AlphaFoldDB" id="A0AAE0BB53"/>
<dbReference type="GO" id="GO:0000724">
    <property type="term" value="P:double-strand break repair via homologous recombination"/>
    <property type="evidence" value="ECO:0007669"/>
    <property type="project" value="TreeGrafter"/>
</dbReference>
<dbReference type="GO" id="GO:0070876">
    <property type="term" value="C:SOSS complex"/>
    <property type="evidence" value="ECO:0007669"/>
    <property type="project" value="TreeGrafter"/>
</dbReference>